<evidence type="ECO:0000259" key="4">
    <source>
        <dbReference type="Pfam" id="PF14361"/>
    </source>
</evidence>
<dbReference type="InterPro" id="IPR042070">
    <property type="entry name" value="PucR_C-HTH_sf"/>
</dbReference>
<feature type="region of interest" description="Disordered" evidence="2">
    <location>
        <begin position="439"/>
        <end position="464"/>
    </location>
</feature>
<dbReference type="InterPro" id="IPR025751">
    <property type="entry name" value="RsbRD_N_dom"/>
</dbReference>
<keyword evidence="7" id="KW-1185">Reference proteome</keyword>
<feature type="compositionally biased region" description="Basic and acidic residues" evidence="2">
    <location>
        <begin position="442"/>
        <end position="456"/>
    </location>
</feature>
<evidence type="ECO:0000313" key="6">
    <source>
        <dbReference type="EMBL" id="MDA0635057.1"/>
    </source>
</evidence>
<evidence type="ECO:0000256" key="2">
    <source>
        <dbReference type="SAM" id="MobiDB-lite"/>
    </source>
</evidence>
<dbReference type="PANTHER" id="PTHR33744">
    <property type="entry name" value="CARBOHYDRATE DIACID REGULATOR"/>
    <property type="match status" value="1"/>
</dbReference>
<dbReference type="Pfam" id="PF17853">
    <property type="entry name" value="GGDEF_2"/>
    <property type="match status" value="1"/>
</dbReference>
<evidence type="ECO:0000259" key="3">
    <source>
        <dbReference type="Pfam" id="PF13556"/>
    </source>
</evidence>
<dbReference type="Pfam" id="PF13556">
    <property type="entry name" value="HTH_30"/>
    <property type="match status" value="1"/>
</dbReference>
<comment type="caution">
    <text evidence="6">The sequence shown here is derived from an EMBL/GenBank/DDBJ whole genome shotgun (WGS) entry which is preliminary data.</text>
</comment>
<evidence type="ECO:0000313" key="7">
    <source>
        <dbReference type="Proteomes" id="UP001144036"/>
    </source>
</evidence>
<dbReference type="RefSeq" id="WP_270155893.1">
    <property type="nucleotide sequence ID" value="NZ_JAPNNL010000058.1"/>
</dbReference>
<gene>
    <name evidence="6" type="ORF">OUY22_16685</name>
</gene>
<feature type="domain" description="PucR C-terminal helix-turn-helix" evidence="3">
    <location>
        <begin position="375"/>
        <end position="432"/>
    </location>
</feature>
<dbReference type="InterPro" id="IPR051448">
    <property type="entry name" value="CdaR-like_regulators"/>
</dbReference>
<dbReference type="Pfam" id="PF14361">
    <property type="entry name" value="RsbRD_N"/>
    <property type="match status" value="1"/>
</dbReference>
<reference evidence="6" key="1">
    <citation type="submission" date="2022-11" db="EMBL/GenBank/DDBJ databases">
        <title>Nonomuraea corallina sp. nov., a new species of the genus Nonomuraea isolated from sea side sediment in Thai sea.</title>
        <authorList>
            <person name="Ngamcharungchit C."/>
            <person name="Matsumoto A."/>
            <person name="Suriyachadkun C."/>
            <person name="Panbangred W."/>
            <person name="Inahashi Y."/>
            <person name="Intra B."/>
        </authorList>
    </citation>
    <scope>NUCLEOTIDE SEQUENCE</scope>
    <source>
        <strain evidence="6">MCN248</strain>
    </source>
</reference>
<protein>
    <submittedName>
        <fullName evidence="6">Helix-turn-helix domain-containing protein</fullName>
    </submittedName>
</protein>
<dbReference type="Gene3D" id="1.10.10.2840">
    <property type="entry name" value="PucR C-terminal helix-turn-helix domain"/>
    <property type="match status" value="1"/>
</dbReference>
<dbReference type="InterPro" id="IPR041522">
    <property type="entry name" value="CdaR_GGDEF"/>
</dbReference>
<organism evidence="6 7">
    <name type="scientific">Nonomuraea corallina</name>
    <dbReference type="NCBI Taxonomy" id="2989783"/>
    <lineage>
        <taxon>Bacteria</taxon>
        <taxon>Bacillati</taxon>
        <taxon>Actinomycetota</taxon>
        <taxon>Actinomycetes</taxon>
        <taxon>Streptosporangiales</taxon>
        <taxon>Streptosporangiaceae</taxon>
        <taxon>Nonomuraea</taxon>
    </lineage>
</organism>
<evidence type="ECO:0000259" key="5">
    <source>
        <dbReference type="Pfam" id="PF17853"/>
    </source>
</evidence>
<evidence type="ECO:0000256" key="1">
    <source>
        <dbReference type="ARBA" id="ARBA00006754"/>
    </source>
</evidence>
<dbReference type="InterPro" id="IPR025736">
    <property type="entry name" value="PucR_C-HTH_dom"/>
</dbReference>
<accession>A0ABT4SD04</accession>
<sequence length="464" mass="49813">MSSGSGGRAGAETFTGTEPVRAQRARILSELLSDLDRLAGTAVATMRAEIPAYAARTEEFLADVRDQVVRHYRGKLAVLFEDRTVRPEDIAYVRQAAMRRARAGVALADYINAFRVGQQVFWESVLARAGHTYAGREAALSLAAPLMRYCDFASTHAANAYLEFQQYAAAEAVRETRDLLETLLAGATPTRGPQLAAAQAHGLGPDVRTPLLVVVAVVLDPPSVVPRGPDRGADARHAACAALARMNAGGARTGGRTLSVVRQSEIVAIPALGQGGDPEELCDRLQALRESLLAEGIVLAMGISTVVAGIAHLPQAYQEARAVIDFLPEDGGVAALPRITPFQYLALGADDTARNLVDPRITSLLDEDRARGGVLTATIRAFAAADLNLRTAAERLQIHPNTAQYRLRRIQERTGRSLRRIDDLVELLVAIALQDSLPPTNPERKRLATTTDEDRGTSGVRSSP</sequence>
<proteinExistence type="inferred from homology"/>
<dbReference type="EMBL" id="JAPNNL010000058">
    <property type="protein sequence ID" value="MDA0635057.1"/>
    <property type="molecule type" value="Genomic_DNA"/>
</dbReference>
<comment type="similarity">
    <text evidence="1">Belongs to the CdaR family.</text>
</comment>
<feature type="domain" description="CdaR GGDEF-like" evidence="5">
    <location>
        <begin position="195"/>
        <end position="325"/>
    </location>
</feature>
<feature type="domain" description="RsbT co-antagonist protein RsbRD N-terminal" evidence="4">
    <location>
        <begin position="36"/>
        <end position="174"/>
    </location>
</feature>
<name>A0ABT4SD04_9ACTN</name>
<dbReference type="Proteomes" id="UP001144036">
    <property type="component" value="Unassembled WGS sequence"/>
</dbReference>